<feature type="compositionally biased region" description="Basic and acidic residues" evidence="1">
    <location>
        <begin position="321"/>
        <end position="343"/>
    </location>
</feature>
<sequence length="917" mass="99273">MASGVTWSGMGTGTLVGGTSRSLHVSGANGNNTSFSLFSNTTRSTGHNHTTFITALGAQDNSTISTSFPNPIATNSDPSSTALRTLNSTLKSTLSYSTSILSTVNSATISDSLNSGTANISRGFTPTTTSTWLANDTTTSSHSFLEAPSVSQSTSTASNGSLVLIPIPIPITNPDSVQTRTGALQWVEATNSPDPSDPSLLTGITWWDEFEVTQTETVKPSSMSVDTITNRDWSKNFWLSTTGSSGKPTELPVVHCGCICQGNCDSDDDDDDDGLFVWVVFWNVPKRPNVQFSFPKLPDFHFPKCIKIFGISLGKCPPKSDNGRKKNKNKDPDDPKNRNREPNDPEDGDDKCETKSVVTDTKFSTVCPRSSAPPPDCSTTSITSQRTGCDIQPTTTSTSTVSCRTGVVTDTVTQTLCPTQGANSRDCSTTMFTSVRTGCDITASNSATFTETCSPGLVTDMEVKTVCSASGTLTSTCSTTTKSVVRTGRCLTASVSFTYSSTSNEACGFWTAPIEPYQLSTMMENSTAPACGIWTAPSEPYQLASNTSALITTTNSRTTASHLSVTGSSKTVTATRTSLMTSLSTSSGQTDIKSSSMSSMPSSSSASSPTPIPPNPIPRDPDECYHRYWGAPKMEADEATVPAFHRITKFCSDNHDVEVGKDFPDDRYVREDLSSWGIPKRQSYWIRANAAPFTQCATGVIDKQDCIAVLYNALDKCDPGDITYGVRAQGGGCVQYTLDVSDVVNDDEPPWNEHVAHYPGIERPELHANEQDDTMPQTPCPNNPDCQMNDIQCKVGSDTSFDMADADQAIEEYCNTKGKHSEVLRVLVNHFAVVSYFDPEKYMDEKYCLKPVDQDGKGEFVDEDINLFDCKYALTKMVHHCNDYNPSTSDGRWYYRCVEYKFTTTAAQSFHGITIPK</sequence>
<feature type="compositionally biased region" description="Polar residues" evidence="1">
    <location>
        <begin position="377"/>
        <end position="387"/>
    </location>
</feature>
<feature type="compositionally biased region" description="Low complexity" evidence="1">
    <location>
        <begin position="594"/>
        <end position="609"/>
    </location>
</feature>
<dbReference type="AlphaFoldDB" id="A0A6A5WAL8"/>
<reference evidence="2" key="1">
    <citation type="journal article" date="2020" name="Stud. Mycol.">
        <title>101 Dothideomycetes genomes: a test case for predicting lifestyles and emergence of pathogens.</title>
        <authorList>
            <person name="Haridas S."/>
            <person name="Albert R."/>
            <person name="Binder M."/>
            <person name="Bloem J."/>
            <person name="Labutti K."/>
            <person name="Salamov A."/>
            <person name="Andreopoulos B."/>
            <person name="Baker S."/>
            <person name="Barry K."/>
            <person name="Bills G."/>
            <person name="Bluhm B."/>
            <person name="Cannon C."/>
            <person name="Castanera R."/>
            <person name="Culley D."/>
            <person name="Daum C."/>
            <person name="Ezra D."/>
            <person name="Gonzalez J."/>
            <person name="Henrissat B."/>
            <person name="Kuo A."/>
            <person name="Liang C."/>
            <person name="Lipzen A."/>
            <person name="Lutzoni F."/>
            <person name="Magnuson J."/>
            <person name="Mondo S."/>
            <person name="Nolan M."/>
            <person name="Ohm R."/>
            <person name="Pangilinan J."/>
            <person name="Park H.-J."/>
            <person name="Ramirez L."/>
            <person name="Alfaro M."/>
            <person name="Sun H."/>
            <person name="Tritt A."/>
            <person name="Yoshinaga Y."/>
            <person name="Zwiers L.-H."/>
            <person name="Turgeon B."/>
            <person name="Goodwin S."/>
            <person name="Spatafora J."/>
            <person name="Crous P."/>
            <person name="Grigoriev I."/>
        </authorList>
    </citation>
    <scope>NUCLEOTIDE SEQUENCE</scope>
    <source>
        <strain evidence="2">CBS 123094</strain>
    </source>
</reference>
<dbReference type="Proteomes" id="UP000799779">
    <property type="component" value="Unassembled WGS sequence"/>
</dbReference>
<gene>
    <name evidence="2" type="ORF">P154DRAFT_578565</name>
</gene>
<dbReference type="EMBL" id="ML977609">
    <property type="protein sequence ID" value="KAF1997829.1"/>
    <property type="molecule type" value="Genomic_DNA"/>
</dbReference>
<keyword evidence="3" id="KW-1185">Reference proteome</keyword>
<evidence type="ECO:0000256" key="1">
    <source>
        <dbReference type="SAM" id="MobiDB-lite"/>
    </source>
</evidence>
<name>A0A6A5WAL8_9PLEO</name>
<dbReference type="OrthoDB" id="3799408at2759"/>
<evidence type="ECO:0000313" key="3">
    <source>
        <dbReference type="Proteomes" id="UP000799779"/>
    </source>
</evidence>
<feature type="region of interest" description="Disordered" evidence="1">
    <location>
        <begin position="579"/>
        <end position="624"/>
    </location>
</feature>
<evidence type="ECO:0000313" key="2">
    <source>
        <dbReference type="EMBL" id="KAF1997829.1"/>
    </source>
</evidence>
<protein>
    <submittedName>
        <fullName evidence="2">Uncharacterized protein</fullName>
    </submittedName>
</protein>
<organism evidence="2 3">
    <name type="scientific">Amniculicola lignicola CBS 123094</name>
    <dbReference type="NCBI Taxonomy" id="1392246"/>
    <lineage>
        <taxon>Eukaryota</taxon>
        <taxon>Fungi</taxon>
        <taxon>Dikarya</taxon>
        <taxon>Ascomycota</taxon>
        <taxon>Pezizomycotina</taxon>
        <taxon>Dothideomycetes</taxon>
        <taxon>Pleosporomycetidae</taxon>
        <taxon>Pleosporales</taxon>
        <taxon>Amniculicolaceae</taxon>
        <taxon>Amniculicola</taxon>
    </lineage>
</organism>
<proteinExistence type="predicted"/>
<feature type="region of interest" description="Disordered" evidence="1">
    <location>
        <begin position="317"/>
        <end position="391"/>
    </location>
</feature>
<accession>A0A6A5WAL8</accession>
<feature type="compositionally biased region" description="Polar residues" evidence="1">
    <location>
        <begin position="356"/>
        <end position="368"/>
    </location>
</feature>